<dbReference type="PRINTS" id="PR00039">
    <property type="entry name" value="HTHLYSR"/>
</dbReference>
<dbReference type="Pfam" id="PF03466">
    <property type="entry name" value="LysR_substrate"/>
    <property type="match status" value="1"/>
</dbReference>
<evidence type="ECO:0000259" key="5">
    <source>
        <dbReference type="PROSITE" id="PS50931"/>
    </source>
</evidence>
<dbReference type="EMBL" id="JRNQ01000032">
    <property type="protein sequence ID" value="KGF44672.1"/>
    <property type="molecule type" value="Genomic_DNA"/>
</dbReference>
<evidence type="ECO:0000256" key="4">
    <source>
        <dbReference type="ARBA" id="ARBA00023163"/>
    </source>
</evidence>
<protein>
    <submittedName>
        <fullName evidence="6">Transcriptional regulator</fullName>
    </submittedName>
</protein>
<evidence type="ECO:0000256" key="1">
    <source>
        <dbReference type="ARBA" id="ARBA00009437"/>
    </source>
</evidence>
<comment type="caution">
    <text evidence="6">The sequence shown here is derived from an EMBL/GenBank/DDBJ whole genome shotgun (WGS) entry which is preliminary data.</text>
</comment>
<dbReference type="Proteomes" id="UP000029525">
    <property type="component" value="Unassembled WGS sequence"/>
</dbReference>
<reference evidence="6 7" key="1">
    <citation type="submission" date="2014-07" db="EMBL/GenBank/DDBJ databases">
        <authorList>
            <person name="McCorrison J."/>
            <person name="Sanka R."/>
            <person name="Torralba M."/>
            <person name="Gillis M."/>
            <person name="Haft D.H."/>
            <person name="Methe B."/>
            <person name="Sutton G."/>
            <person name="Nelson K.E."/>
        </authorList>
    </citation>
    <scope>NUCLEOTIDE SEQUENCE [LARGE SCALE GENOMIC DNA]</scope>
    <source>
        <strain evidence="6 7">DNF00320</strain>
    </source>
</reference>
<dbReference type="PROSITE" id="PS50931">
    <property type="entry name" value="HTH_LYSR"/>
    <property type="match status" value="1"/>
</dbReference>
<organism evidence="6 7">
    <name type="scientific">Prevotella bivia DNF00320</name>
    <dbReference type="NCBI Taxonomy" id="1401068"/>
    <lineage>
        <taxon>Bacteria</taxon>
        <taxon>Pseudomonadati</taxon>
        <taxon>Bacteroidota</taxon>
        <taxon>Bacteroidia</taxon>
        <taxon>Bacteroidales</taxon>
        <taxon>Prevotellaceae</taxon>
        <taxon>Prevotella</taxon>
    </lineage>
</organism>
<dbReference type="AlphaFoldDB" id="A0A096BPU2"/>
<accession>A0A096BPU2</accession>
<evidence type="ECO:0000256" key="2">
    <source>
        <dbReference type="ARBA" id="ARBA00023015"/>
    </source>
</evidence>
<dbReference type="PANTHER" id="PTHR30126:SF39">
    <property type="entry name" value="HTH-TYPE TRANSCRIPTIONAL REGULATOR CYSL"/>
    <property type="match status" value="1"/>
</dbReference>
<proteinExistence type="inferred from homology"/>
<dbReference type="OrthoDB" id="9785745at2"/>
<dbReference type="InterPro" id="IPR000847">
    <property type="entry name" value="LysR_HTH_N"/>
</dbReference>
<keyword evidence="2" id="KW-0805">Transcription regulation</keyword>
<dbReference type="InterPro" id="IPR036388">
    <property type="entry name" value="WH-like_DNA-bd_sf"/>
</dbReference>
<dbReference type="Gene3D" id="3.40.190.290">
    <property type="match status" value="1"/>
</dbReference>
<dbReference type="SUPFAM" id="SSF46785">
    <property type="entry name" value="Winged helix' DNA-binding domain"/>
    <property type="match status" value="1"/>
</dbReference>
<feature type="domain" description="HTH lysR-type" evidence="5">
    <location>
        <begin position="1"/>
        <end position="58"/>
    </location>
</feature>
<dbReference type="GO" id="GO:0000976">
    <property type="term" value="F:transcription cis-regulatory region binding"/>
    <property type="evidence" value="ECO:0007669"/>
    <property type="project" value="TreeGrafter"/>
</dbReference>
<keyword evidence="4" id="KW-0804">Transcription</keyword>
<dbReference type="Pfam" id="PF00126">
    <property type="entry name" value="HTH_1"/>
    <property type="match status" value="1"/>
</dbReference>
<dbReference type="FunFam" id="1.10.10.10:FF:000001">
    <property type="entry name" value="LysR family transcriptional regulator"/>
    <property type="match status" value="1"/>
</dbReference>
<evidence type="ECO:0000313" key="7">
    <source>
        <dbReference type="Proteomes" id="UP000029525"/>
    </source>
</evidence>
<dbReference type="Gene3D" id="1.10.10.10">
    <property type="entry name" value="Winged helix-like DNA-binding domain superfamily/Winged helix DNA-binding domain"/>
    <property type="match status" value="1"/>
</dbReference>
<dbReference type="GeneID" id="78530529"/>
<name>A0A096BPU2_9BACT</name>
<dbReference type="RefSeq" id="WP_004338850.1">
    <property type="nucleotide sequence ID" value="NZ_JRNQ01000032.1"/>
</dbReference>
<dbReference type="SUPFAM" id="SSF53850">
    <property type="entry name" value="Periplasmic binding protein-like II"/>
    <property type="match status" value="1"/>
</dbReference>
<comment type="similarity">
    <text evidence="1">Belongs to the LysR transcriptional regulatory family.</text>
</comment>
<dbReference type="PANTHER" id="PTHR30126">
    <property type="entry name" value="HTH-TYPE TRANSCRIPTIONAL REGULATOR"/>
    <property type="match status" value="1"/>
</dbReference>
<dbReference type="InterPro" id="IPR005119">
    <property type="entry name" value="LysR_subst-bd"/>
</dbReference>
<evidence type="ECO:0000313" key="6">
    <source>
        <dbReference type="EMBL" id="KGF44672.1"/>
    </source>
</evidence>
<keyword evidence="3" id="KW-0238">DNA-binding</keyword>
<sequence>MIDIRLKVFRSVAINRSFTKASQELFISQPAISKHIQELEKEYNVRLFDRMGTHIQLTTAGEKLLTHANKILKDYQRLDVEMNALRQQTTGELRIGASTTIAQYVLPEQIAAFRKRFPDVRISLLSGNSREVEAALISGRIDLGMVEGYFHQPQLKYTPFMDDELVAIVSKTGRYSELETISLEELKQVPIVLREFGSGSLDIMQQALEKGNIRLSDLNIEINLGSTEGIKHYVEHSDCMGIVSIRSVNKEIFGDVFRVVDIEDLKLERTFAFVEKRGEAMEPYEMFKRFITSGYKS</sequence>
<dbReference type="InterPro" id="IPR036390">
    <property type="entry name" value="WH_DNA-bd_sf"/>
</dbReference>
<gene>
    <name evidence="6" type="ORF">HMPREF0647_05940</name>
</gene>
<evidence type="ECO:0000256" key="3">
    <source>
        <dbReference type="ARBA" id="ARBA00023125"/>
    </source>
</evidence>
<dbReference type="GO" id="GO:0003700">
    <property type="term" value="F:DNA-binding transcription factor activity"/>
    <property type="evidence" value="ECO:0007669"/>
    <property type="project" value="InterPro"/>
</dbReference>